<evidence type="ECO:0008006" key="5">
    <source>
        <dbReference type="Google" id="ProtNLM"/>
    </source>
</evidence>
<dbReference type="InterPro" id="IPR051424">
    <property type="entry name" value="Transketolase-like"/>
</dbReference>
<keyword evidence="1" id="KW-0808">Transferase</keyword>
<feature type="non-terminal residue" evidence="3">
    <location>
        <position position="113"/>
    </location>
</feature>
<dbReference type="OrthoDB" id="10267175at2759"/>
<gene>
    <name evidence="3" type="ORF">scyTo_0022892</name>
</gene>
<proteinExistence type="predicted"/>
<dbReference type="SUPFAM" id="SSF52922">
    <property type="entry name" value="TK C-terminal domain-like"/>
    <property type="match status" value="1"/>
</dbReference>
<evidence type="ECO:0000256" key="2">
    <source>
        <dbReference type="ARBA" id="ARBA00023052"/>
    </source>
</evidence>
<keyword evidence="4" id="KW-1185">Reference proteome</keyword>
<accession>A0A401QAC3</accession>
<keyword evidence="2" id="KW-0786">Thiamine pyrophosphate</keyword>
<dbReference type="PANTHER" id="PTHR43195:SF1">
    <property type="entry name" value="FI06132P-RELATED"/>
    <property type="match status" value="1"/>
</dbReference>
<comment type="caution">
    <text evidence="3">The sequence shown here is derived from an EMBL/GenBank/DDBJ whole genome shotgun (WGS) entry which is preliminary data.</text>
</comment>
<dbReference type="STRING" id="75743.A0A401QAC3"/>
<evidence type="ECO:0000256" key="1">
    <source>
        <dbReference type="ARBA" id="ARBA00022679"/>
    </source>
</evidence>
<dbReference type="GO" id="GO:0030976">
    <property type="term" value="F:thiamine pyrophosphate binding"/>
    <property type="evidence" value="ECO:0007669"/>
    <property type="project" value="TreeGrafter"/>
</dbReference>
<dbReference type="PANTHER" id="PTHR43195">
    <property type="entry name" value="TRANSKETOLASE"/>
    <property type="match status" value="1"/>
</dbReference>
<dbReference type="Gene3D" id="3.40.50.920">
    <property type="match status" value="1"/>
</dbReference>
<dbReference type="InterPro" id="IPR009014">
    <property type="entry name" value="Transketo_C/PFOR_II"/>
</dbReference>
<protein>
    <recommendedName>
        <fullName evidence="5">Transketolase C-terminal domain-containing protein</fullName>
    </recommendedName>
</protein>
<feature type="non-terminal residue" evidence="3">
    <location>
        <position position="1"/>
    </location>
</feature>
<evidence type="ECO:0000313" key="3">
    <source>
        <dbReference type="EMBL" id="GCB82306.1"/>
    </source>
</evidence>
<dbReference type="AlphaFoldDB" id="A0A401QAC3"/>
<dbReference type="EMBL" id="BFAA01024679">
    <property type="protein sequence ID" value="GCB82306.1"/>
    <property type="molecule type" value="Genomic_DNA"/>
</dbReference>
<reference evidence="3 4" key="1">
    <citation type="journal article" date="2018" name="Nat. Ecol. Evol.">
        <title>Shark genomes provide insights into elasmobranch evolution and the origin of vertebrates.</title>
        <authorList>
            <person name="Hara Y"/>
            <person name="Yamaguchi K"/>
            <person name="Onimaru K"/>
            <person name="Kadota M"/>
            <person name="Koyanagi M"/>
            <person name="Keeley SD"/>
            <person name="Tatsumi K"/>
            <person name="Tanaka K"/>
            <person name="Motone F"/>
            <person name="Kageyama Y"/>
            <person name="Nozu R"/>
            <person name="Adachi N"/>
            <person name="Nishimura O"/>
            <person name="Nakagawa R"/>
            <person name="Tanegashima C"/>
            <person name="Kiyatake I"/>
            <person name="Matsumoto R"/>
            <person name="Murakumo K"/>
            <person name="Nishida K"/>
            <person name="Terakita A"/>
            <person name="Kuratani S"/>
            <person name="Sato K"/>
            <person name="Hyodo S Kuraku.S."/>
        </authorList>
    </citation>
    <scope>NUCLEOTIDE SEQUENCE [LARGE SCALE GENOMIC DNA]</scope>
</reference>
<evidence type="ECO:0000313" key="4">
    <source>
        <dbReference type="Proteomes" id="UP000288216"/>
    </source>
</evidence>
<sequence length="113" mass="11715">RSALPLAVLRGTARWPSPAPLPPSSVAATIRSAWPPSPRATSTSPAPTAAFPSGICFIRTSRPETAVIYSNDEAFEVGKAKIVLQQEKDSALVIGAGITLHEALAAAKQLAAE</sequence>
<dbReference type="GO" id="GO:0004802">
    <property type="term" value="F:transketolase activity"/>
    <property type="evidence" value="ECO:0007669"/>
    <property type="project" value="TreeGrafter"/>
</dbReference>
<organism evidence="3 4">
    <name type="scientific">Scyliorhinus torazame</name>
    <name type="common">Cloudy catshark</name>
    <name type="synonym">Catulus torazame</name>
    <dbReference type="NCBI Taxonomy" id="75743"/>
    <lineage>
        <taxon>Eukaryota</taxon>
        <taxon>Metazoa</taxon>
        <taxon>Chordata</taxon>
        <taxon>Craniata</taxon>
        <taxon>Vertebrata</taxon>
        <taxon>Chondrichthyes</taxon>
        <taxon>Elasmobranchii</taxon>
        <taxon>Galeomorphii</taxon>
        <taxon>Galeoidea</taxon>
        <taxon>Carcharhiniformes</taxon>
        <taxon>Scyliorhinidae</taxon>
        <taxon>Scyliorhinus</taxon>
    </lineage>
</organism>
<dbReference type="Proteomes" id="UP000288216">
    <property type="component" value="Unassembled WGS sequence"/>
</dbReference>
<name>A0A401QAC3_SCYTO</name>